<comment type="caution">
    <text evidence="2">The sequence shown here is derived from an EMBL/GenBank/DDBJ whole genome shotgun (WGS) entry which is preliminary data.</text>
</comment>
<name>A0ABR7TCZ6_9LACT</name>
<feature type="transmembrane region" description="Helical" evidence="1">
    <location>
        <begin position="5"/>
        <end position="23"/>
    </location>
</feature>
<dbReference type="RefSeq" id="WP_187948856.1">
    <property type="nucleotide sequence ID" value="NZ_WNJQ01000005.1"/>
</dbReference>
<reference evidence="2 3" key="1">
    <citation type="journal article" date="2020" name="Microorganisms">
        <title>New Insight into Antimicrobial Compounds from Food and Marine-Sourced Carnobacterium Species through Phenotype and Genome Analyses.</title>
        <authorList>
            <person name="Begrem S."/>
            <person name="Ivaniuk F."/>
            <person name="Gigout-Chevalier F."/>
            <person name="Kolypczuk L."/>
            <person name="Bonnetot S."/>
            <person name="Leroi F."/>
            <person name="Grovel O."/>
            <person name="Delbarre-Ladrat C."/>
            <person name="Passerini D."/>
        </authorList>
    </citation>
    <scope>NUCLEOTIDE SEQUENCE [LARGE SCALE GENOMIC DNA]</scope>
    <source>
        <strain evidence="2 3">MIP2551</strain>
    </source>
</reference>
<keyword evidence="3" id="KW-1185">Reference proteome</keyword>
<dbReference type="Proteomes" id="UP000638836">
    <property type="component" value="Unassembled WGS sequence"/>
</dbReference>
<gene>
    <name evidence="2" type="ORF">GLO26_07230</name>
</gene>
<keyword evidence="1" id="KW-0472">Membrane</keyword>
<protein>
    <submittedName>
        <fullName evidence="2">Uncharacterized protein</fullName>
    </submittedName>
</protein>
<evidence type="ECO:0000256" key="1">
    <source>
        <dbReference type="SAM" id="Phobius"/>
    </source>
</evidence>
<organism evidence="2 3">
    <name type="scientific">Carnobacterium inhibens</name>
    <dbReference type="NCBI Taxonomy" id="147709"/>
    <lineage>
        <taxon>Bacteria</taxon>
        <taxon>Bacillati</taxon>
        <taxon>Bacillota</taxon>
        <taxon>Bacilli</taxon>
        <taxon>Lactobacillales</taxon>
        <taxon>Carnobacteriaceae</taxon>
        <taxon>Carnobacterium</taxon>
    </lineage>
</organism>
<sequence length="75" mass="8720">MKRKYVGIISFIVLVFIFLIGYFSDYGNKELILEGSYQSEGVGKSGHFLQITFMEGKFYEYEDNILINSGEYKKI</sequence>
<evidence type="ECO:0000313" key="2">
    <source>
        <dbReference type="EMBL" id="MBC9825615.1"/>
    </source>
</evidence>
<accession>A0ABR7TCZ6</accession>
<keyword evidence="1" id="KW-1133">Transmembrane helix</keyword>
<dbReference type="EMBL" id="WNJQ01000005">
    <property type="protein sequence ID" value="MBC9825615.1"/>
    <property type="molecule type" value="Genomic_DNA"/>
</dbReference>
<evidence type="ECO:0000313" key="3">
    <source>
        <dbReference type="Proteomes" id="UP000638836"/>
    </source>
</evidence>
<keyword evidence="1" id="KW-0812">Transmembrane</keyword>
<proteinExistence type="predicted"/>